<reference evidence="2" key="1">
    <citation type="submission" date="2022-07" db="EMBL/GenBank/DDBJ databases">
        <title>Fungi with potential for degradation of polypropylene.</title>
        <authorList>
            <person name="Gostincar C."/>
        </authorList>
    </citation>
    <scope>NUCLEOTIDE SEQUENCE</scope>
    <source>
        <strain evidence="2">EXF-13308</strain>
    </source>
</reference>
<dbReference type="PANTHER" id="PTHR38116:SF1">
    <property type="entry name" value="BZIP DOMAIN-CONTAINING PROTEIN"/>
    <property type="match status" value="1"/>
</dbReference>
<name>A0AA38RFD6_9PEZI</name>
<dbReference type="InterPro" id="IPR021833">
    <property type="entry name" value="DUF3425"/>
</dbReference>
<dbReference type="CDD" id="cd14688">
    <property type="entry name" value="bZIP_YAP"/>
    <property type="match status" value="1"/>
</dbReference>
<dbReference type="Pfam" id="PF11905">
    <property type="entry name" value="DUF3425"/>
    <property type="match status" value="1"/>
</dbReference>
<evidence type="ECO:0000313" key="2">
    <source>
        <dbReference type="EMBL" id="KAJ9144486.1"/>
    </source>
</evidence>
<organism evidence="2 3">
    <name type="scientific">Pleurostoma richardsiae</name>
    <dbReference type="NCBI Taxonomy" id="41990"/>
    <lineage>
        <taxon>Eukaryota</taxon>
        <taxon>Fungi</taxon>
        <taxon>Dikarya</taxon>
        <taxon>Ascomycota</taxon>
        <taxon>Pezizomycotina</taxon>
        <taxon>Sordariomycetes</taxon>
        <taxon>Sordariomycetidae</taxon>
        <taxon>Calosphaeriales</taxon>
        <taxon>Pleurostomataceae</taxon>
        <taxon>Pleurostoma</taxon>
    </lineage>
</organism>
<feature type="compositionally biased region" description="Polar residues" evidence="1">
    <location>
        <begin position="74"/>
        <end position="88"/>
    </location>
</feature>
<protein>
    <submittedName>
        <fullName evidence="2">Uncharacterized protein</fullName>
    </submittedName>
</protein>
<gene>
    <name evidence="2" type="ORF">NKR23_g5954</name>
</gene>
<dbReference type="Proteomes" id="UP001174694">
    <property type="component" value="Unassembled WGS sequence"/>
</dbReference>
<dbReference type="PANTHER" id="PTHR38116">
    <property type="entry name" value="CHROMOSOME 7, WHOLE GENOME SHOTGUN SEQUENCE"/>
    <property type="match status" value="1"/>
</dbReference>
<dbReference type="EMBL" id="JANBVO010000016">
    <property type="protein sequence ID" value="KAJ9144486.1"/>
    <property type="molecule type" value="Genomic_DNA"/>
</dbReference>
<evidence type="ECO:0000256" key="1">
    <source>
        <dbReference type="SAM" id="MobiDB-lite"/>
    </source>
</evidence>
<proteinExistence type="predicted"/>
<sequence length="302" mass="34231">MDDSSSLQQRVRIVVQPMSHQSEVRKAGEDWSGVTSTDQRRKLQNRLNQRAHRRRKRLGADASSSSAVVRRASTGPTVKTQRSESPAEQEQRDRDQMERKLSLVQQLASQAYAEYLGHSPRPEHLLRVVQINVFHALARNAVALGLSTSWLLCDSISPFGQIGPPIPVALPPSYPDSLTPTPLQVSELHHPWIDLLPWPTLRDRILHLSAGDLIDEDDLCHDIAEFDTTQGSSEKAALIVWGAPWDPRGWEASPSFLRKWGWILEDCEEILEATNYWREKRGEKKLPFRTWQNVCGIRDGSV</sequence>
<feature type="region of interest" description="Disordered" evidence="1">
    <location>
        <begin position="1"/>
        <end position="99"/>
    </location>
</feature>
<dbReference type="AlphaFoldDB" id="A0AA38RFD6"/>
<accession>A0AA38RFD6</accession>
<feature type="compositionally biased region" description="Low complexity" evidence="1">
    <location>
        <begin position="62"/>
        <end position="73"/>
    </location>
</feature>
<comment type="caution">
    <text evidence="2">The sequence shown here is derived from an EMBL/GenBank/DDBJ whole genome shotgun (WGS) entry which is preliminary data.</text>
</comment>
<keyword evidence="3" id="KW-1185">Reference proteome</keyword>
<evidence type="ECO:0000313" key="3">
    <source>
        <dbReference type="Proteomes" id="UP001174694"/>
    </source>
</evidence>
<feature type="compositionally biased region" description="Basic and acidic residues" evidence="1">
    <location>
        <begin position="89"/>
        <end position="99"/>
    </location>
</feature>